<accession>A0ABP8SUA2</accession>
<comment type="caution">
    <text evidence="2">The sequence shown here is derived from an EMBL/GenBank/DDBJ whole genome shotgun (WGS) entry which is preliminary data.</text>
</comment>
<organism evidence="2 3">
    <name type="scientific">Micromonospora coerulea</name>
    <dbReference type="NCBI Taxonomy" id="47856"/>
    <lineage>
        <taxon>Bacteria</taxon>
        <taxon>Bacillati</taxon>
        <taxon>Actinomycetota</taxon>
        <taxon>Actinomycetes</taxon>
        <taxon>Micromonosporales</taxon>
        <taxon>Micromonosporaceae</taxon>
        <taxon>Micromonospora</taxon>
    </lineage>
</organism>
<proteinExistence type="predicted"/>
<protein>
    <submittedName>
        <fullName evidence="2">Uncharacterized protein</fullName>
    </submittedName>
</protein>
<feature type="region of interest" description="Disordered" evidence="1">
    <location>
        <begin position="1"/>
        <end position="43"/>
    </location>
</feature>
<evidence type="ECO:0000313" key="3">
    <source>
        <dbReference type="Proteomes" id="UP001500307"/>
    </source>
</evidence>
<evidence type="ECO:0000313" key="2">
    <source>
        <dbReference type="EMBL" id="GAA4574272.1"/>
    </source>
</evidence>
<keyword evidence="3" id="KW-1185">Reference proteome</keyword>
<evidence type="ECO:0000256" key="1">
    <source>
        <dbReference type="SAM" id="MobiDB-lite"/>
    </source>
</evidence>
<feature type="region of interest" description="Disordered" evidence="1">
    <location>
        <begin position="65"/>
        <end position="151"/>
    </location>
</feature>
<sequence length="203" mass="20200">MPGRVTRPGIARAGGGSLSAGPRPAEPAGSGTGPPSARLIRVTPRSARPPVAIALALLIPLTGCAGIGGPVSDEKTRPPTSGTAAPSPDPLTATPAGTPAATPVAPAGRPAPLSATVPPTLGRPAGPPREPTDNRPTDLIAGRITRGGTGPCYGLVDENEREYALHGPEAGELRVGSFVTLRVAPPTSSFDCGPGTPMRIVTD</sequence>
<reference evidence="3" key="1">
    <citation type="journal article" date="2019" name="Int. J. Syst. Evol. Microbiol.">
        <title>The Global Catalogue of Microorganisms (GCM) 10K type strain sequencing project: providing services to taxonomists for standard genome sequencing and annotation.</title>
        <authorList>
            <consortium name="The Broad Institute Genomics Platform"/>
            <consortium name="The Broad Institute Genome Sequencing Center for Infectious Disease"/>
            <person name="Wu L."/>
            <person name="Ma J."/>
        </authorList>
    </citation>
    <scope>NUCLEOTIDE SEQUENCE [LARGE SCALE GENOMIC DNA]</scope>
    <source>
        <strain evidence="3">JCM 3175</strain>
    </source>
</reference>
<feature type="compositionally biased region" description="Low complexity" evidence="1">
    <location>
        <begin position="90"/>
        <end position="112"/>
    </location>
</feature>
<name>A0ABP8SUA2_9ACTN</name>
<gene>
    <name evidence="2" type="ORF">GCM10023176_40970</name>
</gene>
<dbReference type="EMBL" id="BAABGU010000023">
    <property type="protein sequence ID" value="GAA4574272.1"/>
    <property type="molecule type" value="Genomic_DNA"/>
</dbReference>
<dbReference type="Proteomes" id="UP001500307">
    <property type="component" value="Unassembled WGS sequence"/>
</dbReference>